<evidence type="ECO:0000313" key="5">
    <source>
        <dbReference type="EMBL" id="REE98710.1"/>
    </source>
</evidence>
<dbReference type="RefSeq" id="WP_116024130.1">
    <property type="nucleotide sequence ID" value="NZ_QTTT01000001.1"/>
</dbReference>
<name>A0A3D9SW17_9ACTN</name>
<dbReference type="EMBL" id="QTTT01000001">
    <property type="protein sequence ID" value="REE98710.1"/>
    <property type="molecule type" value="Genomic_DNA"/>
</dbReference>
<dbReference type="InterPro" id="IPR002937">
    <property type="entry name" value="Amino_oxidase"/>
</dbReference>
<reference evidence="5 6" key="1">
    <citation type="submission" date="2018-08" db="EMBL/GenBank/DDBJ databases">
        <title>Sequencing the genomes of 1000 actinobacteria strains.</title>
        <authorList>
            <person name="Klenk H.-P."/>
        </authorList>
    </citation>
    <scope>NUCLEOTIDE SEQUENCE [LARGE SCALE GENOMIC DNA]</scope>
    <source>
        <strain evidence="5 6">DSM 43927</strain>
    </source>
</reference>
<sequence>MVDAVVVGSGPNGLSAALVLAAAGLRVEVYEAAEHPGGGARTEQLTLPGFWHDVCSAVHPMGLASPFFRAFGLEARGVEFLQPQVAYAHPLDGGRAGLAWADLERTADDLGRDGPAWRSLFGPLVDRWEGIVATAMSDYRHPPADLAGVARLGLRVLEQGSPLWRKRFRGDVAPALLAGSSAHAIAPLHRPAATGAGLLLGTLAHAVGWPIPRGGSRSIVSAMTTALEAHGGRIVTGHRVESLRDLPRVRAVLLDTAPAGLLRLAGDLLPDGYARSLRRFRYGGGVCKVDFALSGPVPWSAPGCDLAGTLHVVGDEREATIAERDVAAGRHADRPYVLVVQPGVVDDGRAPEGRHVLWAYAHVPNGSERDVSDQVIAQIERFAPGFGDLILAQRVVTAAQQPAYNANYVGGDISGGATTPWQMVMRPVPRWDPYRTPLPGVYLCSSSTPPGQAVHGMAGLHAAGRVLRGRFGVRTDPLELVRSLRKGP</sequence>
<dbReference type="OrthoDB" id="833207at2"/>
<dbReference type="Pfam" id="PF01593">
    <property type="entry name" value="Amino_oxidase"/>
    <property type="match status" value="1"/>
</dbReference>
<evidence type="ECO:0000259" key="4">
    <source>
        <dbReference type="Pfam" id="PF01593"/>
    </source>
</evidence>
<proteinExistence type="predicted"/>
<keyword evidence="6" id="KW-1185">Reference proteome</keyword>
<dbReference type="InterPro" id="IPR036188">
    <property type="entry name" value="FAD/NAD-bd_sf"/>
</dbReference>
<dbReference type="Gene3D" id="3.50.50.60">
    <property type="entry name" value="FAD/NAD(P)-binding domain"/>
    <property type="match status" value="2"/>
</dbReference>
<dbReference type="GO" id="GO:0016491">
    <property type="term" value="F:oxidoreductase activity"/>
    <property type="evidence" value="ECO:0007669"/>
    <property type="project" value="InterPro"/>
</dbReference>
<dbReference type="AlphaFoldDB" id="A0A3D9SW17"/>
<evidence type="ECO:0000313" key="6">
    <source>
        <dbReference type="Proteomes" id="UP000256661"/>
    </source>
</evidence>
<dbReference type="PANTHER" id="PTHR10668:SF105">
    <property type="entry name" value="DEHYDROGENASE-RELATED"/>
    <property type="match status" value="1"/>
</dbReference>
<feature type="domain" description="Amine oxidase" evidence="4">
    <location>
        <begin position="13"/>
        <end position="467"/>
    </location>
</feature>
<gene>
    <name evidence="5" type="ORF">DFJ69_4203</name>
</gene>
<dbReference type="SUPFAM" id="SSF51905">
    <property type="entry name" value="FAD/NAD(P)-binding domain"/>
    <property type="match status" value="1"/>
</dbReference>
<evidence type="ECO:0000256" key="2">
    <source>
        <dbReference type="ARBA" id="ARBA00038825"/>
    </source>
</evidence>
<evidence type="ECO:0000256" key="3">
    <source>
        <dbReference type="ARBA" id="ARBA00040298"/>
    </source>
</evidence>
<protein>
    <recommendedName>
        <fullName evidence="3">Pyridine nucleotide-disulfide oxidoreductase domain-containing protein 2</fullName>
    </recommendedName>
</protein>
<accession>A0A3D9SW17</accession>
<comment type="subunit">
    <text evidence="2">Interacts with COX5B; this interaction may contribute to localize PYROXD2 to the inner face of the inner mitochondrial membrane.</text>
</comment>
<comment type="caution">
    <text evidence="5">The sequence shown here is derived from an EMBL/GenBank/DDBJ whole genome shotgun (WGS) entry which is preliminary data.</text>
</comment>
<comment type="function">
    <text evidence="1">Probable oxidoreductase that may play a role as regulator of mitochondrial function.</text>
</comment>
<organism evidence="5 6">
    <name type="scientific">Thermomonospora umbrina</name>
    <dbReference type="NCBI Taxonomy" id="111806"/>
    <lineage>
        <taxon>Bacteria</taxon>
        <taxon>Bacillati</taxon>
        <taxon>Actinomycetota</taxon>
        <taxon>Actinomycetes</taxon>
        <taxon>Streptosporangiales</taxon>
        <taxon>Thermomonosporaceae</taxon>
        <taxon>Thermomonospora</taxon>
    </lineage>
</organism>
<dbReference type="PANTHER" id="PTHR10668">
    <property type="entry name" value="PHYTOENE DEHYDROGENASE"/>
    <property type="match status" value="1"/>
</dbReference>
<dbReference type="Proteomes" id="UP000256661">
    <property type="component" value="Unassembled WGS sequence"/>
</dbReference>
<evidence type="ECO:0000256" key="1">
    <source>
        <dbReference type="ARBA" id="ARBA00037217"/>
    </source>
</evidence>